<organism evidence="2 3">
    <name type="scientific">Thiohalorhabdus methylotrophus</name>
    <dbReference type="NCBI Taxonomy" id="3242694"/>
    <lineage>
        <taxon>Bacteria</taxon>
        <taxon>Pseudomonadati</taxon>
        <taxon>Pseudomonadota</taxon>
        <taxon>Gammaproteobacteria</taxon>
        <taxon>Thiohalorhabdales</taxon>
        <taxon>Thiohalorhabdaceae</taxon>
        <taxon>Thiohalorhabdus</taxon>
    </lineage>
</organism>
<feature type="domain" description="GGDEF" evidence="1">
    <location>
        <begin position="70"/>
        <end position="204"/>
    </location>
</feature>
<reference evidence="2 3" key="1">
    <citation type="submission" date="2024-08" db="EMBL/GenBank/DDBJ databases">
        <title>Whole-genome sequencing of halo(alkali)philic microorganisms from hypersaline lakes.</title>
        <authorList>
            <person name="Sorokin D.Y."/>
            <person name="Merkel A.Y."/>
            <person name="Messina E."/>
            <person name="Yakimov M."/>
        </authorList>
    </citation>
    <scope>NUCLEOTIDE SEQUENCE [LARGE SCALE GENOMIC DNA]</scope>
    <source>
        <strain evidence="2 3">Cl-TMA</strain>
    </source>
</reference>
<dbReference type="InterPro" id="IPR029787">
    <property type="entry name" value="Nucleotide_cyclase"/>
</dbReference>
<sequence length="206" mass="23015">MERERLLAGGGRVVLWIEVSMMVEAAAAWRDKLETYERQACRDRLTGLPNRGLTEDRLANATARIRRNGDSLMVCFLDLDRFKALNDHWGHCLGDRLLAILAERLSGACREEDTIGRWGGDEFVGVFQVDNAPREAASRIATGFLEAVSREVTLGEDMVRVTASIGISVYRGGPRSVDDLLREADRALFRAKERGGDTYELVSLEE</sequence>
<gene>
    <name evidence="2" type="ORF">ACERLL_16315</name>
</gene>
<dbReference type="PANTHER" id="PTHR46663">
    <property type="entry name" value="DIGUANYLATE CYCLASE DGCT-RELATED"/>
    <property type="match status" value="1"/>
</dbReference>
<evidence type="ECO:0000313" key="3">
    <source>
        <dbReference type="Proteomes" id="UP001575181"/>
    </source>
</evidence>
<dbReference type="Pfam" id="PF00990">
    <property type="entry name" value="GGDEF"/>
    <property type="match status" value="1"/>
</dbReference>
<keyword evidence="2" id="KW-0808">Transferase</keyword>
<dbReference type="Gene3D" id="3.30.70.270">
    <property type="match status" value="1"/>
</dbReference>
<name>A0ABV4TZ71_9GAMM</name>
<protein>
    <submittedName>
        <fullName evidence="2">GGDEF domain-containing protein</fullName>
        <ecNumber evidence="2">2.7.7.65</ecNumber>
    </submittedName>
</protein>
<dbReference type="SUPFAM" id="SSF55073">
    <property type="entry name" value="Nucleotide cyclase"/>
    <property type="match status" value="1"/>
</dbReference>
<dbReference type="CDD" id="cd01949">
    <property type="entry name" value="GGDEF"/>
    <property type="match status" value="1"/>
</dbReference>
<comment type="caution">
    <text evidence="2">The sequence shown here is derived from an EMBL/GenBank/DDBJ whole genome shotgun (WGS) entry which is preliminary data.</text>
</comment>
<dbReference type="SMART" id="SM00267">
    <property type="entry name" value="GGDEF"/>
    <property type="match status" value="1"/>
</dbReference>
<dbReference type="EMBL" id="JBGUAW010000013">
    <property type="protein sequence ID" value="MFA9462379.1"/>
    <property type="molecule type" value="Genomic_DNA"/>
</dbReference>
<dbReference type="InterPro" id="IPR000160">
    <property type="entry name" value="GGDEF_dom"/>
</dbReference>
<dbReference type="Proteomes" id="UP001575181">
    <property type="component" value="Unassembled WGS sequence"/>
</dbReference>
<dbReference type="PANTHER" id="PTHR46663:SF2">
    <property type="entry name" value="GGDEF DOMAIN-CONTAINING PROTEIN"/>
    <property type="match status" value="1"/>
</dbReference>
<dbReference type="RefSeq" id="WP_373657168.1">
    <property type="nucleotide sequence ID" value="NZ_JBGUAW010000013.1"/>
</dbReference>
<dbReference type="GO" id="GO:0052621">
    <property type="term" value="F:diguanylate cyclase activity"/>
    <property type="evidence" value="ECO:0007669"/>
    <property type="project" value="UniProtKB-EC"/>
</dbReference>
<proteinExistence type="predicted"/>
<dbReference type="PROSITE" id="PS50887">
    <property type="entry name" value="GGDEF"/>
    <property type="match status" value="1"/>
</dbReference>
<dbReference type="NCBIfam" id="TIGR00254">
    <property type="entry name" value="GGDEF"/>
    <property type="match status" value="1"/>
</dbReference>
<dbReference type="InterPro" id="IPR052163">
    <property type="entry name" value="DGC-Regulatory_Protein"/>
</dbReference>
<evidence type="ECO:0000313" key="2">
    <source>
        <dbReference type="EMBL" id="MFA9462379.1"/>
    </source>
</evidence>
<keyword evidence="3" id="KW-1185">Reference proteome</keyword>
<accession>A0ABV4TZ71</accession>
<dbReference type="InterPro" id="IPR043128">
    <property type="entry name" value="Rev_trsase/Diguanyl_cyclase"/>
</dbReference>
<keyword evidence="2" id="KW-0548">Nucleotidyltransferase</keyword>
<dbReference type="EC" id="2.7.7.65" evidence="2"/>
<evidence type="ECO:0000259" key="1">
    <source>
        <dbReference type="PROSITE" id="PS50887"/>
    </source>
</evidence>